<evidence type="ECO:0000256" key="4">
    <source>
        <dbReference type="PIRSR" id="PIRSR002825-1"/>
    </source>
</evidence>
<reference evidence="6 7" key="1">
    <citation type="submission" date="2018-08" db="EMBL/GenBank/DDBJ databases">
        <title>Genomic Encyclopedia of Archaeal and Bacterial Type Strains, Phase II (KMG-II): from individual species to whole genera.</title>
        <authorList>
            <person name="Goeker M."/>
        </authorList>
    </citation>
    <scope>NUCLEOTIDE SEQUENCE [LARGE SCALE GENOMIC DNA]</scope>
    <source>
        <strain evidence="6 7">DSM 5002</strain>
    </source>
</reference>
<dbReference type="InterPro" id="IPR026045">
    <property type="entry name" value="Ferric-bd"/>
</dbReference>
<dbReference type="InterPro" id="IPR006059">
    <property type="entry name" value="SBP"/>
</dbReference>
<dbReference type="Proteomes" id="UP000266273">
    <property type="component" value="Unassembled WGS sequence"/>
</dbReference>
<feature type="binding site" evidence="4">
    <location>
        <position position="40"/>
    </location>
    <ligand>
        <name>Fe cation</name>
        <dbReference type="ChEBI" id="CHEBI:24875"/>
    </ligand>
</feature>
<protein>
    <submittedName>
        <fullName evidence="6">Iron(III) transport system substrate-binding protein</fullName>
    </submittedName>
</protein>
<keyword evidence="3" id="KW-0574">Periplasm</keyword>
<dbReference type="PANTHER" id="PTHR30006:SF15">
    <property type="entry name" value="IRON-UTILIZATION PERIPLASMIC PROTEIN"/>
    <property type="match status" value="1"/>
</dbReference>
<dbReference type="AlphaFoldDB" id="A0A397Q1J2"/>
<evidence type="ECO:0000256" key="1">
    <source>
        <dbReference type="ARBA" id="ARBA00008520"/>
    </source>
</evidence>
<dbReference type="Pfam" id="PF13416">
    <property type="entry name" value="SBP_bac_8"/>
    <property type="match status" value="1"/>
</dbReference>
<feature type="binding site" evidence="4">
    <location>
        <position position="227"/>
    </location>
    <ligand>
        <name>Fe cation</name>
        <dbReference type="ChEBI" id="CHEBI:24875"/>
    </ligand>
</feature>
<name>A0A397Q1J2_9HYPH</name>
<dbReference type="PIRSF" id="PIRSF002825">
    <property type="entry name" value="CfbpA"/>
    <property type="match status" value="1"/>
</dbReference>
<dbReference type="PANTHER" id="PTHR30006">
    <property type="entry name" value="THIAMINE-BINDING PERIPLASMIC PROTEIN-RELATED"/>
    <property type="match status" value="1"/>
</dbReference>
<organism evidence="6 7">
    <name type="scientific">Dichotomicrobium thermohalophilum</name>
    <dbReference type="NCBI Taxonomy" id="933063"/>
    <lineage>
        <taxon>Bacteria</taxon>
        <taxon>Pseudomonadati</taxon>
        <taxon>Pseudomonadota</taxon>
        <taxon>Alphaproteobacteria</taxon>
        <taxon>Hyphomicrobiales</taxon>
        <taxon>Hyphomicrobiaceae</taxon>
        <taxon>Dichotomicrobium</taxon>
    </lineage>
</organism>
<proteinExistence type="inferred from homology"/>
<accession>A0A397Q1J2</accession>
<evidence type="ECO:0000256" key="5">
    <source>
        <dbReference type="SAM" id="SignalP"/>
    </source>
</evidence>
<dbReference type="Gene3D" id="3.40.190.10">
    <property type="entry name" value="Periplasmic binding protein-like II"/>
    <property type="match status" value="2"/>
</dbReference>
<evidence type="ECO:0000313" key="6">
    <source>
        <dbReference type="EMBL" id="RIA55042.1"/>
    </source>
</evidence>
<dbReference type="RefSeq" id="WP_210209106.1">
    <property type="nucleotide sequence ID" value="NZ_QXDF01000001.1"/>
</dbReference>
<keyword evidence="4" id="KW-0479">Metal-binding</keyword>
<dbReference type="SUPFAM" id="SSF53850">
    <property type="entry name" value="Periplasmic binding protein-like II"/>
    <property type="match status" value="1"/>
</dbReference>
<evidence type="ECO:0000256" key="3">
    <source>
        <dbReference type="ARBA" id="ARBA00022764"/>
    </source>
</evidence>
<evidence type="ECO:0000313" key="7">
    <source>
        <dbReference type="Proteomes" id="UP000266273"/>
    </source>
</evidence>
<dbReference type="EMBL" id="QXDF01000001">
    <property type="protein sequence ID" value="RIA55042.1"/>
    <property type="molecule type" value="Genomic_DNA"/>
</dbReference>
<dbReference type="GO" id="GO:0046872">
    <property type="term" value="F:metal ion binding"/>
    <property type="evidence" value="ECO:0007669"/>
    <property type="project" value="UniProtKB-KW"/>
</dbReference>
<keyword evidence="2 5" id="KW-0732">Signal</keyword>
<comment type="similarity">
    <text evidence="1">Belongs to the bacterial solute-binding protein 1 family.</text>
</comment>
<keyword evidence="4" id="KW-0408">Iron</keyword>
<feature type="binding site" evidence="4">
    <location>
        <position position="226"/>
    </location>
    <ligand>
        <name>Fe cation</name>
        <dbReference type="ChEBI" id="CHEBI:24875"/>
    </ligand>
</feature>
<evidence type="ECO:0000256" key="2">
    <source>
        <dbReference type="ARBA" id="ARBA00022729"/>
    </source>
</evidence>
<comment type="caution">
    <text evidence="6">The sequence shown here is derived from an EMBL/GenBank/DDBJ whole genome shotgun (WGS) entry which is preliminary data.</text>
</comment>
<feature type="chain" id="PRO_5017175702" evidence="5">
    <location>
        <begin position="28"/>
        <end position="346"/>
    </location>
</feature>
<feature type="signal peptide" evidence="5">
    <location>
        <begin position="1"/>
        <end position="27"/>
    </location>
</feature>
<dbReference type="GO" id="GO:0030288">
    <property type="term" value="C:outer membrane-bounded periplasmic space"/>
    <property type="evidence" value="ECO:0007669"/>
    <property type="project" value="TreeGrafter"/>
</dbReference>
<keyword evidence="7" id="KW-1185">Reference proteome</keyword>
<gene>
    <name evidence="6" type="ORF">BXY53_0095</name>
</gene>
<sequence>MRHEYFGRFAGCALVAMAVAVGMPAPAAANGELNIYSARHYDTDDVLFDEFKERTGITVNRIEGKSDELIARMQAEGENSPADVFLTVDAGRIWRADEAGLLSPVDSEVLKERIPPHLRHPDGHWFGMSQRARIIFYAKDRVEDPPQTYEALADDQYDDMVCSRSSSNIYNLSLMASIIETHGRDTAKEWAAGVYENMAREPQGNDTDQLRGIVSGECDIAIANHYYYVRALVSDVEGVTDSTDEIGWVWPNQSGRGAHVNLAAAAVTANAPNRENAVAFLEFLTSDFAQSHFAKQNNEFPAVPGVPLDQGVAQLGYFIPDTSTGAEVYGENAPEAQAVFNEVGWP</sequence>